<evidence type="ECO:0000313" key="2">
    <source>
        <dbReference type="EMBL" id="TCS96919.1"/>
    </source>
</evidence>
<name>A0A4R3LAY6_9BACL</name>
<dbReference type="SMART" id="SM00849">
    <property type="entry name" value="Lactamase_B"/>
    <property type="match status" value="1"/>
</dbReference>
<dbReference type="InterPro" id="IPR050662">
    <property type="entry name" value="Sec-metab_biosynth-thioest"/>
</dbReference>
<dbReference type="Gene3D" id="3.60.15.10">
    <property type="entry name" value="Ribonuclease Z/Hydroxyacylglutathione hydrolase-like"/>
    <property type="match status" value="1"/>
</dbReference>
<dbReference type="PANTHER" id="PTHR23131">
    <property type="entry name" value="ENDORIBONUCLEASE LACTB2"/>
    <property type="match status" value="1"/>
</dbReference>
<dbReference type="OrthoDB" id="9761531at2"/>
<proteinExistence type="predicted"/>
<evidence type="ECO:0000313" key="3">
    <source>
        <dbReference type="Proteomes" id="UP000294937"/>
    </source>
</evidence>
<keyword evidence="3" id="KW-1185">Reference proteome</keyword>
<reference evidence="2 3" key="1">
    <citation type="submission" date="2019-03" db="EMBL/GenBank/DDBJ databases">
        <title>Genomic Encyclopedia of Type Strains, Phase IV (KMG-IV): sequencing the most valuable type-strain genomes for metagenomic binning, comparative biology and taxonomic classification.</title>
        <authorList>
            <person name="Goeker M."/>
        </authorList>
    </citation>
    <scope>NUCLEOTIDE SEQUENCE [LARGE SCALE GENOMIC DNA]</scope>
    <source>
        <strain evidence="2 3">DSM 45707</strain>
    </source>
</reference>
<dbReference type="Pfam" id="PF00753">
    <property type="entry name" value="Lactamase_B"/>
    <property type="match status" value="1"/>
</dbReference>
<protein>
    <submittedName>
        <fullName evidence="2">Glyoxylase-like metal-dependent hydrolase (Beta-lactamase superfamily II)</fullName>
    </submittedName>
</protein>
<feature type="domain" description="Metallo-beta-lactamase" evidence="1">
    <location>
        <begin position="20"/>
        <end position="233"/>
    </location>
</feature>
<comment type="caution">
    <text evidence="2">The sequence shown here is derived from an EMBL/GenBank/DDBJ whole genome shotgun (WGS) entry which is preliminary data.</text>
</comment>
<dbReference type="Proteomes" id="UP000294937">
    <property type="component" value="Unassembled WGS sequence"/>
</dbReference>
<dbReference type="InterPro" id="IPR036388">
    <property type="entry name" value="WH-like_DNA-bd_sf"/>
</dbReference>
<dbReference type="GO" id="GO:0016787">
    <property type="term" value="F:hydrolase activity"/>
    <property type="evidence" value="ECO:0007669"/>
    <property type="project" value="UniProtKB-KW"/>
</dbReference>
<dbReference type="InterPro" id="IPR036866">
    <property type="entry name" value="RibonucZ/Hydroxyglut_hydro"/>
</dbReference>
<dbReference type="CDD" id="cd07725">
    <property type="entry name" value="TTHA1429-like_MBL-fold"/>
    <property type="match status" value="1"/>
</dbReference>
<dbReference type="InterPro" id="IPR001279">
    <property type="entry name" value="Metallo-B-lactamas"/>
</dbReference>
<organism evidence="2 3">
    <name type="scientific">Hazenella coriacea</name>
    <dbReference type="NCBI Taxonomy" id="1179467"/>
    <lineage>
        <taxon>Bacteria</taxon>
        <taxon>Bacillati</taxon>
        <taxon>Bacillota</taxon>
        <taxon>Bacilli</taxon>
        <taxon>Bacillales</taxon>
        <taxon>Thermoactinomycetaceae</taxon>
        <taxon>Hazenella</taxon>
    </lineage>
</organism>
<dbReference type="Gene3D" id="1.10.10.10">
    <property type="entry name" value="Winged helix-like DNA-binding domain superfamily/Winged helix DNA-binding domain"/>
    <property type="match status" value="1"/>
</dbReference>
<gene>
    <name evidence="2" type="ORF">EDD58_101566</name>
</gene>
<dbReference type="Pfam" id="PF21221">
    <property type="entry name" value="B_lactamase-like_C"/>
    <property type="match status" value="1"/>
</dbReference>
<dbReference type="InterPro" id="IPR048933">
    <property type="entry name" value="B_lactamase-like_C"/>
</dbReference>
<dbReference type="RefSeq" id="WP_131923294.1">
    <property type="nucleotide sequence ID" value="NZ_SMAG01000001.1"/>
</dbReference>
<sequence length="320" mass="36878">MKQWEDIYEIGLPLPFALKEIKVYLIKGSTGYTIIDAGLHTDDSISTWKRAQEVYHWNWDEVEKIVLTHYHPDHYGLAGSIQQWTQAPVYISQTDQEQAKLFLDPESDMPELMSSFFRKHGLAESLVAEIPNHLRSFHSWVEPHPTSTFIQGGDSIQLGDRTYQIFHTPGHADGHLSFFDPERGWLIGGDFLLPRITPNISLWPGCNDNPLETYLLTLEKMKELPVQRVFPSHGSVFDHYHERIDQIREHHEIRLGKMKEMVEQSDGLTAFDVCQKLFGTELSIHNLRFALSETLAHLEYLKSKDAINVVGSELIRYVGR</sequence>
<dbReference type="AlphaFoldDB" id="A0A4R3LAY6"/>
<dbReference type="SUPFAM" id="SSF56281">
    <property type="entry name" value="Metallo-hydrolase/oxidoreductase"/>
    <property type="match status" value="1"/>
</dbReference>
<keyword evidence="2" id="KW-0378">Hydrolase</keyword>
<evidence type="ECO:0000259" key="1">
    <source>
        <dbReference type="SMART" id="SM00849"/>
    </source>
</evidence>
<accession>A0A4R3LAY6</accession>
<dbReference type="EMBL" id="SMAG01000001">
    <property type="protein sequence ID" value="TCS96919.1"/>
    <property type="molecule type" value="Genomic_DNA"/>
</dbReference>
<dbReference type="PANTHER" id="PTHR23131:SF4">
    <property type="entry name" value="METALLO-BETA-LACTAMASE SUPERFAMILY POTEIN"/>
    <property type="match status" value="1"/>
</dbReference>